<keyword evidence="4 8" id="KW-0812">Transmembrane</keyword>
<feature type="transmembrane region" description="Helical" evidence="8">
    <location>
        <begin position="312"/>
        <end position="331"/>
    </location>
</feature>
<dbReference type="GO" id="GO:0008519">
    <property type="term" value="F:ammonium channel activity"/>
    <property type="evidence" value="ECO:0007669"/>
    <property type="project" value="InterPro"/>
</dbReference>
<comment type="subcellular location">
    <subcellularLocation>
        <location evidence="8">Cell membrane</location>
        <topology evidence="8">Multi-pass membrane protein</topology>
    </subcellularLocation>
    <subcellularLocation>
        <location evidence="1">Membrane</location>
        <topology evidence="1">Multi-pass membrane protein</topology>
    </subcellularLocation>
</comment>
<gene>
    <name evidence="11" type="ordered locus">Pnap_0178</name>
</gene>
<feature type="chain" id="PRO_5002638996" description="Ammonium transporter" evidence="9">
    <location>
        <begin position="27"/>
        <end position="482"/>
    </location>
</feature>
<evidence type="ECO:0000313" key="12">
    <source>
        <dbReference type="Proteomes" id="UP000000644"/>
    </source>
</evidence>
<keyword evidence="5 8" id="KW-1133">Transmembrane helix</keyword>
<keyword evidence="9" id="KW-0732">Signal</keyword>
<evidence type="ECO:0000256" key="4">
    <source>
        <dbReference type="ARBA" id="ARBA00022692"/>
    </source>
</evidence>
<evidence type="ECO:0000256" key="9">
    <source>
        <dbReference type="SAM" id="SignalP"/>
    </source>
</evidence>
<dbReference type="InterPro" id="IPR029020">
    <property type="entry name" value="Ammonium/urea_transptr"/>
</dbReference>
<dbReference type="EMBL" id="CP000529">
    <property type="protein sequence ID" value="ABM35503.1"/>
    <property type="molecule type" value="Genomic_DNA"/>
</dbReference>
<evidence type="ECO:0000256" key="6">
    <source>
        <dbReference type="ARBA" id="ARBA00023136"/>
    </source>
</evidence>
<keyword evidence="12" id="KW-1185">Reference proteome</keyword>
<feature type="signal peptide" evidence="9">
    <location>
        <begin position="1"/>
        <end position="26"/>
    </location>
</feature>
<feature type="domain" description="Ammonium transporter AmtB-like" evidence="10">
    <location>
        <begin position="82"/>
        <end position="478"/>
    </location>
</feature>
<evidence type="ECO:0000256" key="7">
    <source>
        <dbReference type="ARBA" id="ARBA00023177"/>
    </source>
</evidence>
<dbReference type="OrthoDB" id="9814202at2"/>
<dbReference type="InterPro" id="IPR001905">
    <property type="entry name" value="Ammonium_transpt"/>
</dbReference>
<dbReference type="Pfam" id="PF00909">
    <property type="entry name" value="Ammonium_transp"/>
    <property type="match status" value="1"/>
</dbReference>
<dbReference type="PROSITE" id="PS01219">
    <property type="entry name" value="AMMONIUM_TRANSP"/>
    <property type="match status" value="1"/>
</dbReference>
<dbReference type="SUPFAM" id="SSF111352">
    <property type="entry name" value="Ammonium transporter"/>
    <property type="match status" value="1"/>
</dbReference>
<comment type="similarity">
    <text evidence="2 8">Belongs to the ammonia transporter channel (TC 1.A.11.2) family.</text>
</comment>
<dbReference type="PANTHER" id="PTHR43029">
    <property type="entry name" value="AMMONIUM TRANSPORTER MEP2"/>
    <property type="match status" value="1"/>
</dbReference>
<dbReference type="GO" id="GO:0005886">
    <property type="term" value="C:plasma membrane"/>
    <property type="evidence" value="ECO:0007669"/>
    <property type="project" value="UniProtKB-SubCell"/>
</dbReference>
<name>A1VIM5_POLNA</name>
<dbReference type="Proteomes" id="UP000000644">
    <property type="component" value="Chromosome"/>
</dbReference>
<dbReference type="STRING" id="365044.Pnap_0178"/>
<keyword evidence="3 8" id="KW-0813">Transport</keyword>
<protein>
    <recommendedName>
        <fullName evidence="8">Ammonium transporter</fullName>
    </recommendedName>
</protein>
<sequence length="482" mass="49791">MHAMRWIAVSLFFWLCLGLVTQQARAQAPAGAPTAALAAPALAVSAPPNDASVANAVMPVAPAALTQPGLVGAETLNGADTAWMMTSTALVLLMTLPGIALFYGGMVRRKSVLNVMACVVGTCAIVSLLWFAVGYSIAFTPGSGALGHLLGGTDRLWFAGFDYIKDAQKVAVSHIAPNIPESVYSMFQLSFAIITASLVVGAFVERMRFSATLIFMALWTVVVYAPIAHWVWEPNGWLARLGALDFAGGSVVHINAGIAGLVCAYALGPRKGYGTEPFSPFNLGLTMAGAGMLWVGWFGFNAGSAVAADGRAGLAMTVTHIAASAGALSWMAAEWLSRGRPSLLGVCSGLVAGLVAITPGAGYVSPGSAVIFGLVAGVACYWGATGLKRLLNADDSLDVFGVHGIGGIVGSLLTGVFASKTISGVEGSVWIQFVGAASVMLYSLVMTGLLLWITSLCVGLRVSETAEIDGLDIDQHAERMGT</sequence>
<dbReference type="HOGENOM" id="CLU_000445_33_0_4"/>
<feature type="transmembrane region" description="Helical" evidence="8">
    <location>
        <begin position="399"/>
        <end position="418"/>
    </location>
</feature>
<dbReference type="eggNOG" id="COG0004">
    <property type="taxonomic scope" value="Bacteria"/>
</dbReference>
<evidence type="ECO:0000313" key="11">
    <source>
        <dbReference type="EMBL" id="ABM35503.1"/>
    </source>
</evidence>
<feature type="transmembrane region" description="Helical" evidence="8">
    <location>
        <begin position="183"/>
        <end position="204"/>
    </location>
</feature>
<keyword evidence="7 8" id="KW-0924">Ammonia transport</keyword>
<feature type="transmembrane region" description="Helical" evidence="8">
    <location>
        <begin position="430"/>
        <end position="453"/>
    </location>
</feature>
<accession>A1VIM5</accession>
<feature type="transmembrane region" description="Helical" evidence="8">
    <location>
        <begin position="211"/>
        <end position="232"/>
    </location>
</feature>
<feature type="transmembrane region" description="Helical" evidence="8">
    <location>
        <begin position="369"/>
        <end position="387"/>
    </location>
</feature>
<dbReference type="KEGG" id="pna:Pnap_0178"/>
<feature type="transmembrane region" description="Helical" evidence="8">
    <location>
        <begin position="343"/>
        <end position="363"/>
    </location>
</feature>
<dbReference type="InterPro" id="IPR018047">
    <property type="entry name" value="Ammonium_transpt_CS"/>
</dbReference>
<evidence type="ECO:0000256" key="1">
    <source>
        <dbReference type="ARBA" id="ARBA00004141"/>
    </source>
</evidence>
<reference evidence="12" key="1">
    <citation type="journal article" date="2009" name="Environ. Microbiol.">
        <title>The genome of Polaromonas naphthalenivorans strain CJ2, isolated from coal tar-contaminated sediment, reveals physiological and metabolic versatility and evolution through extensive horizontal gene transfer.</title>
        <authorList>
            <person name="Yagi J.M."/>
            <person name="Sims D."/>
            <person name="Brettin T."/>
            <person name="Bruce D."/>
            <person name="Madsen E.L."/>
        </authorList>
    </citation>
    <scope>NUCLEOTIDE SEQUENCE [LARGE SCALE GENOMIC DNA]</scope>
    <source>
        <strain evidence="12">CJ2</strain>
    </source>
</reference>
<evidence type="ECO:0000256" key="8">
    <source>
        <dbReference type="RuleBase" id="RU362002"/>
    </source>
</evidence>
<dbReference type="NCBIfam" id="TIGR00836">
    <property type="entry name" value="amt"/>
    <property type="match status" value="1"/>
</dbReference>
<evidence type="ECO:0000259" key="10">
    <source>
        <dbReference type="Pfam" id="PF00909"/>
    </source>
</evidence>
<dbReference type="RefSeq" id="WP_011799613.1">
    <property type="nucleotide sequence ID" value="NC_008781.1"/>
</dbReference>
<feature type="transmembrane region" description="Helical" evidence="8">
    <location>
        <begin position="280"/>
        <end position="300"/>
    </location>
</feature>
<keyword evidence="6 8" id="KW-0472">Membrane</keyword>
<dbReference type="InterPro" id="IPR024041">
    <property type="entry name" value="NH4_transpt_AmtB-like_dom"/>
</dbReference>
<dbReference type="Gene3D" id="1.10.3430.10">
    <property type="entry name" value="Ammonium transporter AmtB like domains"/>
    <property type="match status" value="1"/>
</dbReference>
<feature type="transmembrane region" description="Helical" evidence="8">
    <location>
        <begin position="252"/>
        <end position="268"/>
    </location>
</feature>
<evidence type="ECO:0000256" key="3">
    <source>
        <dbReference type="ARBA" id="ARBA00022448"/>
    </source>
</evidence>
<evidence type="ECO:0000256" key="5">
    <source>
        <dbReference type="ARBA" id="ARBA00022989"/>
    </source>
</evidence>
<feature type="transmembrane region" description="Helical" evidence="8">
    <location>
        <begin position="115"/>
        <end position="138"/>
    </location>
</feature>
<proteinExistence type="inferred from homology"/>
<evidence type="ECO:0000256" key="2">
    <source>
        <dbReference type="ARBA" id="ARBA00005887"/>
    </source>
</evidence>
<dbReference type="AlphaFoldDB" id="A1VIM5"/>
<dbReference type="PANTHER" id="PTHR43029:SF10">
    <property type="entry name" value="AMMONIUM TRANSPORTER MEP2"/>
    <property type="match status" value="1"/>
</dbReference>
<organism evidence="11 12">
    <name type="scientific">Polaromonas naphthalenivorans (strain CJ2)</name>
    <dbReference type="NCBI Taxonomy" id="365044"/>
    <lineage>
        <taxon>Bacteria</taxon>
        <taxon>Pseudomonadati</taxon>
        <taxon>Pseudomonadota</taxon>
        <taxon>Betaproteobacteria</taxon>
        <taxon>Burkholderiales</taxon>
        <taxon>Comamonadaceae</taxon>
        <taxon>Polaromonas</taxon>
    </lineage>
</organism>
<feature type="transmembrane region" description="Helical" evidence="8">
    <location>
        <begin position="82"/>
        <end position="103"/>
    </location>
</feature>